<proteinExistence type="predicted"/>
<sequence>MERIIAPELHSGESTKPYFLIFANITGLVSIKELHCTWLAPRTRASSNGVDDLDLEEWIHLKRGIDRGERGPISLCGHCIMFCGRTATLWRARRGLKLRGKGEGFFGEEEEGFLGRRENRGGKALFGAVVGGDNKG</sequence>
<dbReference type="EMBL" id="CM044703">
    <property type="protein sequence ID" value="KAI5673207.1"/>
    <property type="molecule type" value="Genomic_DNA"/>
</dbReference>
<accession>A0ACC0BKJ3</accession>
<evidence type="ECO:0000313" key="2">
    <source>
        <dbReference type="Proteomes" id="UP001060085"/>
    </source>
</evidence>
<evidence type="ECO:0000313" key="1">
    <source>
        <dbReference type="EMBL" id="KAI5673207.1"/>
    </source>
</evidence>
<organism evidence="1 2">
    <name type="scientific">Catharanthus roseus</name>
    <name type="common">Madagascar periwinkle</name>
    <name type="synonym">Vinca rosea</name>
    <dbReference type="NCBI Taxonomy" id="4058"/>
    <lineage>
        <taxon>Eukaryota</taxon>
        <taxon>Viridiplantae</taxon>
        <taxon>Streptophyta</taxon>
        <taxon>Embryophyta</taxon>
        <taxon>Tracheophyta</taxon>
        <taxon>Spermatophyta</taxon>
        <taxon>Magnoliopsida</taxon>
        <taxon>eudicotyledons</taxon>
        <taxon>Gunneridae</taxon>
        <taxon>Pentapetalae</taxon>
        <taxon>asterids</taxon>
        <taxon>lamiids</taxon>
        <taxon>Gentianales</taxon>
        <taxon>Apocynaceae</taxon>
        <taxon>Rauvolfioideae</taxon>
        <taxon>Vinceae</taxon>
        <taxon>Catharanthinae</taxon>
        <taxon>Catharanthus</taxon>
    </lineage>
</organism>
<dbReference type="Proteomes" id="UP001060085">
    <property type="component" value="Linkage Group LG03"/>
</dbReference>
<reference evidence="2" key="1">
    <citation type="journal article" date="2023" name="Nat. Plants">
        <title>Single-cell RNA sequencing provides a high-resolution roadmap for understanding the multicellular compartmentation of specialized metabolism.</title>
        <authorList>
            <person name="Sun S."/>
            <person name="Shen X."/>
            <person name="Li Y."/>
            <person name="Li Y."/>
            <person name="Wang S."/>
            <person name="Li R."/>
            <person name="Zhang H."/>
            <person name="Shen G."/>
            <person name="Guo B."/>
            <person name="Wei J."/>
            <person name="Xu J."/>
            <person name="St-Pierre B."/>
            <person name="Chen S."/>
            <person name="Sun C."/>
        </authorList>
    </citation>
    <scope>NUCLEOTIDE SEQUENCE [LARGE SCALE GENOMIC DNA]</scope>
</reference>
<protein>
    <submittedName>
        <fullName evidence="1">Uncharacterized protein</fullName>
    </submittedName>
</protein>
<name>A0ACC0BKJ3_CATRO</name>
<gene>
    <name evidence="1" type="ORF">M9H77_13571</name>
</gene>
<comment type="caution">
    <text evidence="1">The sequence shown here is derived from an EMBL/GenBank/DDBJ whole genome shotgun (WGS) entry which is preliminary data.</text>
</comment>
<keyword evidence="2" id="KW-1185">Reference proteome</keyword>